<dbReference type="InterPro" id="IPR029068">
    <property type="entry name" value="Glyas_Bleomycin-R_OHBP_Dase"/>
</dbReference>
<feature type="domain" description="VOC" evidence="1">
    <location>
        <begin position="3"/>
        <end position="129"/>
    </location>
</feature>
<dbReference type="SUPFAM" id="SSF54593">
    <property type="entry name" value="Glyoxalase/Bleomycin resistance protein/Dihydroxybiphenyl dioxygenase"/>
    <property type="match status" value="1"/>
</dbReference>
<reference evidence="2" key="1">
    <citation type="submission" date="2018-05" db="EMBL/GenBank/DDBJ databases">
        <authorList>
            <person name="Lanie J.A."/>
            <person name="Ng W.-L."/>
            <person name="Kazmierczak K.M."/>
            <person name="Andrzejewski T.M."/>
            <person name="Davidsen T.M."/>
            <person name="Wayne K.J."/>
            <person name="Tettelin H."/>
            <person name="Glass J.I."/>
            <person name="Rusch D."/>
            <person name="Podicherti R."/>
            <person name="Tsui H.-C.T."/>
            <person name="Winkler M.E."/>
        </authorList>
    </citation>
    <scope>NUCLEOTIDE SEQUENCE</scope>
</reference>
<dbReference type="AlphaFoldDB" id="A0A382DZY0"/>
<dbReference type="PROSITE" id="PS51819">
    <property type="entry name" value="VOC"/>
    <property type="match status" value="1"/>
</dbReference>
<evidence type="ECO:0000313" key="2">
    <source>
        <dbReference type="EMBL" id="SVB43948.1"/>
    </source>
</evidence>
<gene>
    <name evidence="2" type="ORF">METZ01_LOCUS196802</name>
</gene>
<sequence length="134" mass="14344">MAKIKHIAIRTPDPEATANFYKKVFGMEEAGKAGSGFYLTDGYLNLAILQSKDEGSEESARDAAGYAGIDHFGFLVEDTDEVCAALDEAGATPMIGRVTLNPAPSATAQSYYEIKYRGPDNQVIDITSSGWVGN</sequence>
<dbReference type="CDD" id="cd06587">
    <property type="entry name" value="VOC"/>
    <property type="match status" value="1"/>
</dbReference>
<organism evidence="2">
    <name type="scientific">marine metagenome</name>
    <dbReference type="NCBI Taxonomy" id="408172"/>
    <lineage>
        <taxon>unclassified sequences</taxon>
        <taxon>metagenomes</taxon>
        <taxon>ecological metagenomes</taxon>
    </lineage>
</organism>
<evidence type="ECO:0000259" key="1">
    <source>
        <dbReference type="PROSITE" id="PS51819"/>
    </source>
</evidence>
<protein>
    <recommendedName>
        <fullName evidence="1">VOC domain-containing protein</fullName>
    </recommendedName>
</protein>
<name>A0A382DZY0_9ZZZZ</name>
<dbReference type="EMBL" id="UINC01041963">
    <property type="protein sequence ID" value="SVB43948.1"/>
    <property type="molecule type" value="Genomic_DNA"/>
</dbReference>
<proteinExistence type="predicted"/>
<dbReference type="InterPro" id="IPR004360">
    <property type="entry name" value="Glyas_Fos-R_dOase_dom"/>
</dbReference>
<dbReference type="Pfam" id="PF00903">
    <property type="entry name" value="Glyoxalase"/>
    <property type="match status" value="1"/>
</dbReference>
<accession>A0A382DZY0</accession>
<dbReference type="Gene3D" id="3.10.180.10">
    <property type="entry name" value="2,3-Dihydroxybiphenyl 1,2-Dioxygenase, domain 1"/>
    <property type="match status" value="1"/>
</dbReference>
<dbReference type="InterPro" id="IPR037523">
    <property type="entry name" value="VOC_core"/>
</dbReference>